<keyword evidence="5" id="KW-1185">Reference proteome</keyword>
<evidence type="ECO:0000259" key="3">
    <source>
        <dbReference type="Pfam" id="PF18962"/>
    </source>
</evidence>
<sequence>MKTKFYLLISLLISTNTFSQAEQLSNVTVGTKFDMVYEPITVQAEYSRSQTIYYPDEMRFRGTITSLKYFLEFSSSAFENSTIWRVAIGYTNKTEFAKGDPNIPDSELTEVFNGRISGSGNTVILTFDKPFYYDGRQNLVIDVQEIEPGKTASQLTTFKGVKNYNKPPTRTRMTMSGGTAIYENAYACTEFGGSLERCEPFYNGTFSIVTATSVLANWPSKVISPAFRYMIQKLGDPMPTTYKVVNGKNVLLENLQPATSYTFYRKTDCDITPNNYYSQQFNTGPYNLKVPTTITFDGNNTFDYFLMASKNVGVYISPIAASNSENGILFRGADDVIKSGEWKTTTKDSWNDNPSFISRAYFTIDLTNYTGNPILQFDLRQTKDSKFRIATKTNSDYALIPGVYTSTTDNSDEFKTITIDLSKSNGTKFDLIMEHLGRYTTETSPYNTAFVDNVKLIEMPVCNPPQKIIVARTENSITLNWTSAADEWEVAWVDHDMTAPNSGTVTKDKFFTITGLTVAKSYDIYIRNKYKNSYCEWKKIIESTNPTTVKVPYQQLFTTATTNYAPELQDFSRQFLYSNALNFYQKLQGNGSAWVGGSATTEQQAWNDNKAFTSGISFKVDATNVSSLKLAITMKQKYYYSKNTSWFRVLVNGIQQGYSRNPTTSYNDAYATLNYDLTAYAGTTLDVTLEHCGRYMNNYYNNAPMDLTMVSNVQFSGQTLGTEDFKQKSGINVFPIPSDGSIHFSHTEPIDEITVLDLNGRVLMTVNPKDKTQEITLNIASLATGIYIAKIKSYGTYQHAKIVRQ</sequence>
<feature type="chain" id="PRO_5047309927" evidence="2">
    <location>
        <begin position="22"/>
        <end position="805"/>
    </location>
</feature>
<dbReference type="EMBL" id="CP071448">
    <property type="protein sequence ID" value="QSW88408.1"/>
    <property type="molecule type" value="Genomic_DNA"/>
</dbReference>
<accession>A0ABX7QCP7</accession>
<dbReference type="Pfam" id="PF18962">
    <property type="entry name" value="Por_Secre_tail"/>
    <property type="match status" value="1"/>
</dbReference>
<dbReference type="InterPro" id="IPR026444">
    <property type="entry name" value="Secre_tail"/>
</dbReference>
<feature type="domain" description="Secretion system C-terminal sorting" evidence="3">
    <location>
        <begin position="733"/>
        <end position="802"/>
    </location>
</feature>
<evidence type="ECO:0000313" key="5">
    <source>
        <dbReference type="Proteomes" id="UP000663440"/>
    </source>
</evidence>
<dbReference type="InterPro" id="IPR036116">
    <property type="entry name" value="FN3_sf"/>
</dbReference>
<dbReference type="SUPFAM" id="SSF49265">
    <property type="entry name" value="Fibronectin type III"/>
    <property type="match status" value="1"/>
</dbReference>
<feature type="signal peptide" evidence="2">
    <location>
        <begin position="1"/>
        <end position="21"/>
    </location>
</feature>
<dbReference type="Proteomes" id="UP000663440">
    <property type="component" value="Chromosome"/>
</dbReference>
<gene>
    <name evidence="4" type="ORF">J0383_19395</name>
</gene>
<dbReference type="NCBIfam" id="TIGR04183">
    <property type="entry name" value="Por_Secre_tail"/>
    <property type="match status" value="1"/>
</dbReference>
<evidence type="ECO:0000256" key="1">
    <source>
        <dbReference type="ARBA" id="ARBA00022729"/>
    </source>
</evidence>
<name>A0ABX7QCP7_9FLAO</name>
<protein>
    <submittedName>
        <fullName evidence="4">T9SS type A sorting domain-containing protein</fullName>
    </submittedName>
</protein>
<reference evidence="4 5" key="1">
    <citation type="submission" date="2021-03" db="EMBL/GenBank/DDBJ databases">
        <title>Flavobacterium kribbensis sp. nov, an endophytic bacteria, isolated from soybean.</title>
        <authorList>
            <person name="Lee J."/>
            <person name="Seo J."/>
        </authorList>
    </citation>
    <scope>NUCLEOTIDE SEQUENCE [LARGE SCALE GENOMIC DNA]</scope>
    <source>
        <strain evidence="4 5">BB8</strain>
    </source>
</reference>
<dbReference type="RefSeq" id="WP_207295611.1">
    <property type="nucleotide sequence ID" value="NZ_CP071448.1"/>
</dbReference>
<evidence type="ECO:0000313" key="4">
    <source>
        <dbReference type="EMBL" id="QSW88408.1"/>
    </source>
</evidence>
<keyword evidence="1 2" id="KW-0732">Signal</keyword>
<proteinExistence type="predicted"/>
<evidence type="ECO:0000256" key="2">
    <source>
        <dbReference type="SAM" id="SignalP"/>
    </source>
</evidence>
<organism evidence="4 5">
    <name type="scientific">Flavobacterium endoglycinae</name>
    <dbReference type="NCBI Taxonomy" id="2816357"/>
    <lineage>
        <taxon>Bacteria</taxon>
        <taxon>Pseudomonadati</taxon>
        <taxon>Bacteroidota</taxon>
        <taxon>Flavobacteriia</taxon>
        <taxon>Flavobacteriales</taxon>
        <taxon>Flavobacteriaceae</taxon>
        <taxon>Flavobacterium</taxon>
    </lineage>
</organism>